<evidence type="ECO:0000256" key="1">
    <source>
        <dbReference type="ARBA" id="ARBA00004496"/>
    </source>
</evidence>
<evidence type="ECO:0000313" key="15">
    <source>
        <dbReference type="RefSeq" id="XP_026054333.1"/>
    </source>
</evidence>
<dbReference type="Pfam" id="PF17838">
    <property type="entry name" value="PH_16"/>
    <property type="match status" value="1"/>
</dbReference>
<dbReference type="SMART" id="SM00325">
    <property type="entry name" value="RhoGEF"/>
    <property type="match status" value="1"/>
</dbReference>
<dbReference type="RefSeq" id="XP_026054333.1">
    <property type="nucleotide sequence ID" value="XM_026198548.1"/>
</dbReference>
<keyword evidence="5" id="KW-0479">Metal-binding</keyword>
<feature type="compositionally biased region" description="Low complexity" evidence="10">
    <location>
        <begin position="1244"/>
        <end position="1255"/>
    </location>
</feature>
<dbReference type="SUPFAM" id="SSF57889">
    <property type="entry name" value="Cysteine-rich domain"/>
    <property type="match status" value="1"/>
</dbReference>
<evidence type="ECO:0000313" key="14">
    <source>
        <dbReference type="Proteomes" id="UP000515129"/>
    </source>
</evidence>
<dbReference type="InterPro" id="IPR053089">
    <property type="entry name" value="Rho_GEF18"/>
</dbReference>
<dbReference type="Proteomes" id="UP000515129">
    <property type="component" value="Chromosome 22"/>
</dbReference>
<sequence>MADPPLHNSWPSFSWMKRWSFKRASDCKPCSQLQAQVLAPSSSSSLSPTSIPEDVFFSSSPEDKRHFLTESNQCSSEEDLLDFCSSLRDSEYFRDLQLGSIEPLDSQLLVLTAPVSAPLVPPACTSESGSRQNPTGFNTHQLFQTADTVISTGGEAMKRLASIRNSEQKEFQDYPESDQDEDSDTDNFPILVRSMSTSRRHSWEVPVSPFDMGRRFSLDTNGIDSDGEREVNCLDKSPHLPSSSFSESSVEETTSAVESEIPQTQKPTTTATTIYSRSEILATDEKSQADRVSRILETSKQAARAAGEEEQGSEEGLQSEEGRSHVLMVQNVLQELKQYHGAKHRTSSTEKKEAAGNFTWYEFLAIENDEEEEDRPERPEKGTKVKRTLSSLRNRVTGSFNKDKGKTRDKEQQKEKNREREKEKELHEREKVRRRSVSGHQLVLGSFSNWATCSLCSKTLQRKHGLQCLNCAVNVHKSCKNLLPECSNKNKTKDSPQKTSNAASQSHSPALRDPCSALTPVDGSSRTSRSAPGMTVPPKGHNAQPASSSNPTLSHNNSSSSITGEMDEVDAFRMKRPTDDTLSLASTMPESLIIEDAYYATVRGELEAIVQDFEVESWSLAVDQDFLKKHSKEMIKRQDVIYELIQTEIHHVRTLKIMLCVYARDLREALQLDDRKLDCLFPRLDSLLELHSHFLYSLRERRAESLQPGSDHNYAIHKLSDILISQFSGELGERMKESYGDFCSRHTEAVNYYKEQLQSNKKFQNLMRKMSSLPIVRRLGVPECILLVTQRITKYPVLVERILHNTEAGTEEHEGLAQALSLIKDVIVQVDAQVNLYEKEARLRDIASKVESKSLGKIKDGRVFRKEDLSQGRRKLLYEGTVNWKSASGRLKDILALLLTDVLVLLQEKDQRYVFSNVDNKPSVISLQKLIVREVAHEERAMFLICASSNEPEMYEIHTASKEDRITWITHIRQAVESCPHIEERLFSEEEEARVARFREFQDRLALKDAQIVQSLTEKLQLFAEMSESVAGLEDASSRRLLLRGDCSDLQQGEQLLKGAITEVENLQNLLASLARDVSPQMEGNQSLSLSLLPRRADTFGGYDSTPSILPKNGSVKKKVAGAAGRSRDRSQRASSDPQLKEVYSCQDRDELDEASSPGLHKMCSTCPFPESEFYERVLQLSQRLYSLQAIISQQDSHIELQRASLLTAERERPGSRNRGTDVLLEQEKQRNLEKHREELADFQRLQSQHRQQQARWEREREKQRRQAEAAEQRLKEREEECQRLELRLTEERQELERQRQTYQQDLERLRESTRVVEKEKERLEQQRKLKKHNTVPTALNAQQAGQLSSSSSFNGELLLGGARDQKLPKKSNLRGSLSASQADYLERPEVQSRRESSCSTLTAKTEVPIHLISTTNQLHKQGGVQQQIPTKLAALSKGKEKSVKGKSSHRTDSRGSVDMKQMLPVKLSSRDSDGGHKARRSVSPYQPQHSHSDSLSPPDVHTDTQSSLEPAVLKSHEQTSQPTIQYTLTDEATKEEIIFF</sequence>
<evidence type="ECO:0000256" key="6">
    <source>
        <dbReference type="ARBA" id="ARBA00022771"/>
    </source>
</evidence>
<dbReference type="PANTHER" id="PTHR47440:SF1">
    <property type="entry name" value="RHO_RAC GUANINE NUCLEOTIDE EXCHANGE FACTOR 18"/>
    <property type="match status" value="1"/>
</dbReference>
<dbReference type="Pfam" id="PF00621">
    <property type="entry name" value="RhoGEF"/>
    <property type="match status" value="1"/>
</dbReference>
<evidence type="ECO:0000256" key="5">
    <source>
        <dbReference type="ARBA" id="ARBA00022723"/>
    </source>
</evidence>
<dbReference type="PROSITE" id="PS50003">
    <property type="entry name" value="PH_DOMAIN"/>
    <property type="match status" value="1"/>
</dbReference>
<feature type="region of interest" description="Disordered" evidence="10">
    <location>
        <begin position="221"/>
        <end position="272"/>
    </location>
</feature>
<feature type="domain" description="DH" evidence="12">
    <location>
        <begin position="636"/>
        <end position="833"/>
    </location>
</feature>
<dbReference type="SMART" id="SM00233">
    <property type="entry name" value="PH"/>
    <property type="match status" value="1"/>
</dbReference>
<dbReference type="InterPro" id="IPR035899">
    <property type="entry name" value="DBL_dom_sf"/>
</dbReference>
<feature type="region of interest" description="Disordered" evidence="10">
    <location>
        <begin position="166"/>
        <end position="186"/>
    </location>
</feature>
<dbReference type="InterPro" id="IPR002219">
    <property type="entry name" value="PKC_DAG/PE"/>
</dbReference>
<evidence type="ECO:0000259" key="11">
    <source>
        <dbReference type="PROSITE" id="PS50003"/>
    </source>
</evidence>
<dbReference type="GO" id="GO:0005085">
    <property type="term" value="F:guanyl-nucleotide exchange factor activity"/>
    <property type="evidence" value="ECO:0007669"/>
    <property type="project" value="UniProtKB-KW"/>
</dbReference>
<protein>
    <submittedName>
        <fullName evidence="15">Rho guanine nucleotide exchange factor 18-like</fullName>
    </submittedName>
</protein>
<feature type="compositionally biased region" description="Polar residues" evidence="10">
    <location>
        <begin position="1484"/>
        <end position="1496"/>
    </location>
</feature>
<dbReference type="KEGG" id="caua:113040225"/>
<feature type="region of interest" description="Disordered" evidence="10">
    <location>
        <begin position="1365"/>
        <end position="1402"/>
    </location>
</feature>
<feature type="domain" description="PH" evidence="11">
    <location>
        <begin position="875"/>
        <end position="977"/>
    </location>
</feature>
<dbReference type="CDD" id="cd00160">
    <property type="entry name" value="RhoGEF"/>
    <property type="match status" value="1"/>
</dbReference>
<dbReference type="PROSITE" id="PS00479">
    <property type="entry name" value="ZF_DAG_PE_1"/>
    <property type="match status" value="1"/>
</dbReference>
<dbReference type="SUPFAM" id="SSF50729">
    <property type="entry name" value="PH domain-like"/>
    <property type="match status" value="1"/>
</dbReference>
<feature type="region of interest" description="Disordered" evidence="10">
    <location>
        <begin position="1103"/>
        <end position="1144"/>
    </location>
</feature>
<dbReference type="InterPro" id="IPR001849">
    <property type="entry name" value="PH_domain"/>
</dbReference>
<keyword evidence="4" id="KW-0344">Guanine-nucleotide releasing factor</keyword>
<dbReference type="Gene3D" id="1.20.900.10">
    <property type="entry name" value="Dbl homology (DH) domain"/>
    <property type="match status" value="1"/>
</dbReference>
<feature type="compositionally biased region" description="Basic and acidic residues" evidence="10">
    <location>
        <begin position="401"/>
        <end position="431"/>
    </location>
</feature>
<dbReference type="PANTHER" id="PTHR47440">
    <property type="entry name" value="RIKEN CDNA A430078G23 GENE"/>
    <property type="match status" value="1"/>
</dbReference>
<dbReference type="InterPro" id="IPR000219">
    <property type="entry name" value="DH_dom"/>
</dbReference>
<dbReference type="GO" id="GO:0008270">
    <property type="term" value="F:zinc ion binding"/>
    <property type="evidence" value="ECO:0007669"/>
    <property type="project" value="UniProtKB-KW"/>
</dbReference>
<evidence type="ECO:0000256" key="10">
    <source>
        <dbReference type="SAM" id="MobiDB-lite"/>
    </source>
</evidence>
<feature type="compositionally biased region" description="Low complexity" evidence="10">
    <location>
        <begin position="242"/>
        <end position="272"/>
    </location>
</feature>
<keyword evidence="8 9" id="KW-0175">Coiled coil</keyword>
<dbReference type="OrthoDB" id="28045at2759"/>
<evidence type="ECO:0000256" key="3">
    <source>
        <dbReference type="ARBA" id="ARBA00022553"/>
    </source>
</evidence>
<feature type="compositionally biased region" description="Polar residues" evidence="10">
    <location>
        <begin position="497"/>
        <end position="508"/>
    </location>
</feature>
<dbReference type="SUPFAM" id="SSF48065">
    <property type="entry name" value="DBL homology domain (DH-domain)"/>
    <property type="match status" value="1"/>
</dbReference>
<name>A0A6P6J4C0_CARAU</name>
<feature type="region of interest" description="Disordered" evidence="10">
    <location>
        <begin position="1244"/>
        <end position="1277"/>
    </location>
</feature>
<feature type="compositionally biased region" description="Basic and acidic residues" evidence="10">
    <location>
        <begin position="1256"/>
        <end position="1277"/>
    </location>
</feature>
<feature type="compositionally biased region" description="Basic and acidic residues" evidence="10">
    <location>
        <begin position="1385"/>
        <end position="1397"/>
    </location>
</feature>
<feature type="compositionally biased region" description="Low complexity" evidence="10">
    <location>
        <begin position="1339"/>
        <end position="1350"/>
    </location>
</feature>
<evidence type="ECO:0000256" key="8">
    <source>
        <dbReference type="ARBA" id="ARBA00023054"/>
    </source>
</evidence>
<organism evidence="14 15">
    <name type="scientific">Carassius auratus</name>
    <name type="common">Goldfish</name>
    <dbReference type="NCBI Taxonomy" id="7957"/>
    <lineage>
        <taxon>Eukaryota</taxon>
        <taxon>Metazoa</taxon>
        <taxon>Chordata</taxon>
        <taxon>Craniata</taxon>
        <taxon>Vertebrata</taxon>
        <taxon>Euteleostomi</taxon>
        <taxon>Actinopterygii</taxon>
        <taxon>Neopterygii</taxon>
        <taxon>Teleostei</taxon>
        <taxon>Ostariophysi</taxon>
        <taxon>Cypriniformes</taxon>
        <taxon>Cyprinidae</taxon>
        <taxon>Cyprininae</taxon>
        <taxon>Carassius</taxon>
    </lineage>
</organism>
<feature type="region of interest" description="Disordered" evidence="10">
    <location>
        <begin position="369"/>
        <end position="438"/>
    </location>
</feature>
<keyword evidence="6" id="KW-0863">Zinc-finger</keyword>
<evidence type="ECO:0000259" key="13">
    <source>
        <dbReference type="PROSITE" id="PS50081"/>
    </source>
</evidence>
<feature type="compositionally biased region" description="Polar residues" evidence="10">
    <location>
        <begin position="544"/>
        <end position="563"/>
    </location>
</feature>
<dbReference type="FunFam" id="1.20.900.10:FF:000004">
    <property type="entry name" value="Rho guanine nucleotide exchange factor 2"/>
    <property type="match status" value="1"/>
</dbReference>
<dbReference type="SMART" id="SM00109">
    <property type="entry name" value="C1"/>
    <property type="match status" value="1"/>
</dbReference>
<feature type="domain" description="Phorbol-ester/DAG-type" evidence="13">
    <location>
        <begin position="439"/>
        <end position="486"/>
    </location>
</feature>
<gene>
    <name evidence="15" type="primary">LOC113040225</name>
</gene>
<accession>A0A6P6J4C0</accession>
<keyword evidence="2" id="KW-0963">Cytoplasm</keyword>
<feature type="compositionally biased region" description="Basic and acidic residues" evidence="10">
    <location>
        <begin position="226"/>
        <end position="238"/>
    </location>
</feature>
<keyword evidence="3" id="KW-0597">Phosphoprotein</keyword>
<feature type="compositionally biased region" description="Basic and acidic residues" evidence="10">
    <location>
        <begin position="1438"/>
        <end position="1458"/>
    </location>
</feature>
<dbReference type="Gene3D" id="2.30.29.30">
    <property type="entry name" value="Pleckstrin-homology domain (PH domain)/Phosphotyrosine-binding domain (PTB)"/>
    <property type="match status" value="1"/>
</dbReference>
<feature type="region of interest" description="Disordered" evidence="10">
    <location>
        <begin position="484"/>
        <end position="563"/>
    </location>
</feature>
<feature type="compositionally biased region" description="Basic and acidic residues" evidence="10">
    <location>
        <begin position="1313"/>
        <end position="1328"/>
    </location>
</feature>
<dbReference type="Pfam" id="PF00130">
    <property type="entry name" value="C1_1"/>
    <property type="match status" value="1"/>
</dbReference>
<feature type="compositionally biased region" description="Polar residues" evidence="10">
    <location>
        <begin position="388"/>
        <end position="400"/>
    </location>
</feature>
<evidence type="ECO:0000256" key="7">
    <source>
        <dbReference type="ARBA" id="ARBA00022833"/>
    </source>
</evidence>
<dbReference type="PROSITE" id="PS50010">
    <property type="entry name" value="DH_2"/>
    <property type="match status" value="1"/>
</dbReference>
<evidence type="ECO:0000256" key="9">
    <source>
        <dbReference type="SAM" id="Coils"/>
    </source>
</evidence>
<feature type="coiled-coil region" evidence="9">
    <location>
        <begin position="1050"/>
        <end position="1077"/>
    </location>
</feature>
<comment type="subcellular location">
    <subcellularLocation>
        <location evidence="1">Cytoplasm</location>
    </subcellularLocation>
</comment>
<proteinExistence type="predicted"/>
<dbReference type="FunFam" id="2.30.29.30:FF:000021">
    <property type="entry name" value="Rho guanine nucleotide exchange factor 2"/>
    <property type="match status" value="1"/>
</dbReference>
<evidence type="ECO:0000256" key="4">
    <source>
        <dbReference type="ARBA" id="ARBA00022658"/>
    </source>
</evidence>
<dbReference type="InterPro" id="IPR041020">
    <property type="entry name" value="PH_16"/>
</dbReference>
<feature type="region of interest" description="Disordered" evidence="10">
    <location>
        <begin position="1313"/>
        <end position="1350"/>
    </location>
</feature>
<evidence type="ECO:0000256" key="2">
    <source>
        <dbReference type="ARBA" id="ARBA00022490"/>
    </source>
</evidence>
<feature type="compositionally biased region" description="Acidic residues" evidence="10">
    <location>
        <begin position="173"/>
        <end position="185"/>
    </location>
</feature>
<keyword evidence="14" id="KW-1185">Reference proteome</keyword>
<keyword evidence="7" id="KW-0862">Zinc</keyword>
<dbReference type="InterPro" id="IPR046349">
    <property type="entry name" value="C1-like_sf"/>
</dbReference>
<dbReference type="Gene3D" id="3.30.60.20">
    <property type="match status" value="1"/>
</dbReference>
<feature type="region of interest" description="Disordered" evidence="10">
    <location>
        <begin position="299"/>
        <end position="322"/>
    </location>
</feature>
<dbReference type="GO" id="GO:0005737">
    <property type="term" value="C:cytoplasm"/>
    <property type="evidence" value="ECO:0007669"/>
    <property type="project" value="UniProtKB-SubCell"/>
</dbReference>
<dbReference type="PROSITE" id="PS50081">
    <property type="entry name" value="ZF_DAG_PE_2"/>
    <property type="match status" value="1"/>
</dbReference>
<dbReference type="InterPro" id="IPR011993">
    <property type="entry name" value="PH-like_dom_sf"/>
</dbReference>
<feature type="region of interest" description="Disordered" evidence="10">
    <location>
        <begin position="1435"/>
        <end position="1523"/>
    </location>
</feature>
<reference evidence="15" key="1">
    <citation type="submission" date="2025-08" db="UniProtKB">
        <authorList>
            <consortium name="RefSeq"/>
        </authorList>
    </citation>
    <scope>IDENTIFICATION</scope>
    <source>
        <strain evidence="15">Wakin</strain>
        <tissue evidence="15">Muscle</tissue>
    </source>
</reference>
<evidence type="ECO:0000259" key="12">
    <source>
        <dbReference type="PROSITE" id="PS50010"/>
    </source>
</evidence>
<dbReference type="GeneID" id="113040225"/>